<name>A0ABV7Y8T7_9ACTN</name>
<protein>
    <submittedName>
        <fullName evidence="2">VOC family protein</fullName>
    </submittedName>
</protein>
<dbReference type="Gene3D" id="3.10.180.10">
    <property type="entry name" value="2,3-Dihydroxybiphenyl 1,2-Dioxygenase, domain 1"/>
    <property type="match status" value="1"/>
</dbReference>
<evidence type="ECO:0000259" key="1">
    <source>
        <dbReference type="PROSITE" id="PS51819"/>
    </source>
</evidence>
<feature type="domain" description="VOC" evidence="1">
    <location>
        <begin position="2"/>
        <end position="128"/>
    </location>
</feature>
<dbReference type="PROSITE" id="PS51819">
    <property type="entry name" value="VOC"/>
    <property type="match status" value="1"/>
</dbReference>
<organism evidence="2 3">
    <name type="scientific">Tenggerimyces flavus</name>
    <dbReference type="NCBI Taxonomy" id="1708749"/>
    <lineage>
        <taxon>Bacteria</taxon>
        <taxon>Bacillati</taxon>
        <taxon>Actinomycetota</taxon>
        <taxon>Actinomycetes</taxon>
        <taxon>Propionibacteriales</taxon>
        <taxon>Nocardioidaceae</taxon>
        <taxon>Tenggerimyces</taxon>
    </lineage>
</organism>
<dbReference type="RefSeq" id="WP_205114373.1">
    <property type="nucleotide sequence ID" value="NZ_JAFBCM010000001.1"/>
</dbReference>
<comment type="caution">
    <text evidence="2">The sequence shown here is derived from an EMBL/GenBank/DDBJ whole genome shotgun (WGS) entry which is preliminary data.</text>
</comment>
<dbReference type="PANTHER" id="PTHR36437:SF2">
    <property type="entry name" value="GLYOXALASE_BLEOMYCIN RESISTANCE PROTEIN_DIOXYGENASE"/>
    <property type="match status" value="1"/>
</dbReference>
<gene>
    <name evidence="2" type="ORF">ACFOUW_12815</name>
</gene>
<dbReference type="SUPFAM" id="SSF54593">
    <property type="entry name" value="Glyoxalase/Bleomycin resistance protein/Dihydroxybiphenyl dioxygenase"/>
    <property type="match status" value="1"/>
</dbReference>
<dbReference type="Pfam" id="PF00903">
    <property type="entry name" value="Glyoxalase"/>
    <property type="match status" value="1"/>
</dbReference>
<dbReference type="EMBL" id="JBHRZH010000009">
    <property type="protein sequence ID" value="MFC3761720.1"/>
    <property type="molecule type" value="Genomic_DNA"/>
</dbReference>
<dbReference type="InterPro" id="IPR037523">
    <property type="entry name" value="VOC_core"/>
</dbReference>
<dbReference type="PANTHER" id="PTHR36437">
    <property type="entry name" value="GLYOXALASE/BLEOMYCIN RESISTANCE PROTEIN/DIOXYGENASE"/>
    <property type="match status" value="1"/>
</dbReference>
<dbReference type="Proteomes" id="UP001595699">
    <property type="component" value="Unassembled WGS sequence"/>
</dbReference>
<dbReference type="InterPro" id="IPR004360">
    <property type="entry name" value="Glyas_Fos-R_dOase_dom"/>
</dbReference>
<sequence length="128" mass="13960">MRVKLAGIFVDDQERARAFYTEKLGFQVKTDAPYSETARWLTVVSADDPDGTELQLAPLNDAARTFQQALYSAGQPATALASEDCKADYDRLLAAGVTFTLEPTTMPYGGTDAVFDDTCGNLICIHQE</sequence>
<proteinExistence type="predicted"/>
<reference evidence="3" key="1">
    <citation type="journal article" date="2019" name="Int. J. Syst. Evol. Microbiol.">
        <title>The Global Catalogue of Microorganisms (GCM) 10K type strain sequencing project: providing services to taxonomists for standard genome sequencing and annotation.</title>
        <authorList>
            <consortium name="The Broad Institute Genomics Platform"/>
            <consortium name="The Broad Institute Genome Sequencing Center for Infectious Disease"/>
            <person name="Wu L."/>
            <person name="Ma J."/>
        </authorList>
    </citation>
    <scope>NUCLEOTIDE SEQUENCE [LARGE SCALE GENOMIC DNA]</scope>
    <source>
        <strain evidence="3">CGMCC 4.7241</strain>
    </source>
</reference>
<evidence type="ECO:0000313" key="3">
    <source>
        <dbReference type="Proteomes" id="UP001595699"/>
    </source>
</evidence>
<dbReference type="InterPro" id="IPR029068">
    <property type="entry name" value="Glyas_Bleomycin-R_OHBP_Dase"/>
</dbReference>
<dbReference type="CDD" id="cd07263">
    <property type="entry name" value="VOC_like"/>
    <property type="match status" value="1"/>
</dbReference>
<keyword evidence="3" id="KW-1185">Reference proteome</keyword>
<evidence type="ECO:0000313" key="2">
    <source>
        <dbReference type="EMBL" id="MFC3761720.1"/>
    </source>
</evidence>
<accession>A0ABV7Y8T7</accession>